<dbReference type="STRING" id="428127.EUBDOL_01512"/>
<dbReference type="AlphaFoldDB" id="A8RCV4"/>
<feature type="region of interest" description="Disordered" evidence="1">
    <location>
        <begin position="114"/>
        <end position="135"/>
    </location>
</feature>
<protein>
    <submittedName>
        <fullName evidence="2">Uncharacterized protein</fullName>
    </submittedName>
</protein>
<dbReference type="EMBL" id="ABAW02000021">
    <property type="protein sequence ID" value="EDP10913.1"/>
    <property type="molecule type" value="Genomic_DNA"/>
</dbReference>
<sequence length="276" mass="32297">MMNDGFIKLHRKIIDWEWYDDINTKTLFIHILLMANFEDRKWHGETVKRGSFLTSYQTLATQTGLTMQQVRTSIKKLLSTNDITKVTSNKNTVIIVPNYDLYQSVQQTEEQTNNIEETNEQHSNNIQVTTTKKEKNVKNDKNIRKKENTKEKKTVSFSSILDGYTQNDELKKVLLSYVDMRNKMKGFTTHALELNLKTLDSLAGDDKTKIEIVNQTIEHSWKSFYKIKNDGYSKQQISKSKELPSWYHDQSNIKIDTEDFNEAEMIELQNQLRGGR</sequence>
<gene>
    <name evidence="2" type="ORF">EUBDOL_01512</name>
</gene>
<comment type="caution">
    <text evidence="2">The sequence shown here is derived from an EMBL/GenBank/DDBJ whole genome shotgun (WGS) entry which is preliminary data.</text>
</comment>
<name>A8RCV4_9FIRM</name>
<accession>A8RCV4</accession>
<evidence type="ECO:0000313" key="3">
    <source>
        <dbReference type="Proteomes" id="UP000004090"/>
    </source>
</evidence>
<dbReference type="HOGENOM" id="CLU_1007405_0_0_9"/>
<reference evidence="2 3" key="2">
    <citation type="submission" date="2007-09" db="EMBL/GenBank/DDBJ databases">
        <authorList>
            <person name="Fulton L."/>
            <person name="Clifton S."/>
            <person name="Fulton B."/>
            <person name="Xu J."/>
            <person name="Minx P."/>
            <person name="Pepin K.H."/>
            <person name="Johnson M."/>
            <person name="Thiruvilangam P."/>
            <person name="Bhonagiri V."/>
            <person name="Nash W.E."/>
            <person name="Mardis E.R."/>
            <person name="Wilson R.K."/>
        </authorList>
    </citation>
    <scope>NUCLEOTIDE SEQUENCE [LARGE SCALE GENOMIC DNA]</scope>
    <source>
        <strain evidence="2 3">DSM 3991</strain>
    </source>
</reference>
<evidence type="ECO:0000256" key="1">
    <source>
        <dbReference type="SAM" id="MobiDB-lite"/>
    </source>
</evidence>
<organism evidence="2 3">
    <name type="scientific">Amedibacillus dolichus DSM 3991</name>
    <dbReference type="NCBI Taxonomy" id="428127"/>
    <lineage>
        <taxon>Bacteria</taxon>
        <taxon>Bacillati</taxon>
        <taxon>Bacillota</taxon>
        <taxon>Erysipelotrichia</taxon>
        <taxon>Erysipelotrichales</taxon>
        <taxon>Erysipelotrichaceae</taxon>
        <taxon>Amedibacillus</taxon>
    </lineage>
</organism>
<dbReference type="eggNOG" id="COG3935">
    <property type="taxonomic scope" value="Bacteria"/>
</dbReference>
<evidence type="ECO:0000313" key="2">
    <source>
        <dbReference type="EMBL" id="EDP10913.1"/>
    </source>
</evidence>
<dbReference type="Proteomes" id="UP000004090">
    <property type="component" value="Unassembled WGS sequence"/>
</dbReference>
<reference evidence="2 3" key="1">
    <citation type="submission" date="2007-09" db="EMBL/GenBank/DDBJ databases">
        <title>Draft genome sequence of Eubacterium dolichum (DSM 3991).</title>
        <authorList>
            <person name="Sudarsanam P."/>
            <person name="Ley R."/>
            <person name="Guruge J."/>
            <person name="Turnbaugh P.J."/>
            <person name="Mahowald M."/>
            <person name="Liep D."/>
            <person name="Gordon J."/>
        </authorList>
    </citation>
    <scope>NUCLEOTIDE SEQUENCE [LARGE SCALE GENOMIC DNA]</scope>
    <source>
        <strain evidence="2 3">DSM 3991</strain>
    </source>
</reference>
<proteinExistence type="predicted"/>